<dbReference type="OrthoDB" id="9789813at2"/>
<dbReference type="SUPFAM" id="SSF142906">
    <property type="entry name" value="YjbR-like"/>
    <property type="match status" value="1"/>
</dbReference>
<evidence type="ECO:0000313" key="2">
    <source>
        <dbReference type="Proteomes" id="UP000036958"/>
    </source>
</evidence>
<dbReference type="Proteomes" id="UP000036958">
    <property type="component" value="Unassembled WGS sequence"/>
</dbReference>
<evidence type="ECO:0000313" key="1">
    <source>
        <dbReference type="EMBL" id="KOH44389.1"/>
    </source>
</evidence>
<reference evidence="2" key="1">
    <citation type="submission" date="2015-07" db="EMBL/GenBank/DDBJ databases">
        <title>Genome sequencing of Sunxiuqinia dokdonensis strain SK.</title>
        <authorList>
            <person name="Ahn S."/>
            <person name="Kim B.-C."/>
        </authorList>
    </citation>
    <scope>NUCLEOTIDE SEQUENCE [LARGE SCALE GENOMIC DNA]</scope>
    <source>
        <strain evidence="2">SK</strain>
    </source>
</reference>
<keyword evidence="2" id="KW-1185">Reference proteome</keyword>
<dbReference type="InterPro" id="IPR007351">
    <property type="entry name" value="YjbR"/>
</dbReference>
<accession>A0A0L8V7G6</accession>
<dbReference type="InterPro" id="IPR058532">
    <property type="entry name" value="YjbR/MT2646/Rv2570-like"/>
</dbReference>
<dbReference type="InterPro" id="IPR038056">
    <property type="entry name" value="YjbR-like_sf"/>
</dbReference>
<sequence>MNIEELRTWCISKKGVSEDFPFDETTLVFKVMGKMFALTDLEGDLSINLKCDPEEAIELREHYSCVLPGYHMNKAHWNTVLVDGSVPDQLIRQWIDQSYNLVVEKLSKKQQEALAQL</sequence>
<dbReference type="RefSeq" id="WP_053184406.1">
    <property type="nucleotide sequence ID" value="NZ_LGIA01000164.1"/>
</dbReference>
<dbReference type="STRING" id="1409788.NC99_28360"/>
<dbReference type="PATRIC" id="fig|1409788.3.peg.2921"/>
<dbReference type="Pfam" id="PF04237">
    <property type="entry name" value="YjbR"/>
    <property type="match status" value="1"/>
</dbReference>
<proteinExistence type="predicted"/>
<comment type="caution">
    <text evidence="1">The sequence shown here is derived from an EMBL/GenBank/DDBJ whole genome shotgun (WGS) entry which is preliminary data.</text>
</comment>
<organism evidence="1 2">
    <name type="scientific">Sunxiuqinia dokdonensis</name>
    <dbReference type="NCBI Taxonomy" id="1409788"/>
    <lineage>
        <taxon>Bacteria</taxon>
        <taxon>Pseudomonadati</taxon>
        <taxon>Bacteroidota</taxon>
        <taxon>Bacteroidia</taxon>
        <taxon>Marinilabiliales</taxon>
        <taxon>Prolixibacteraceae</taxon>
        <taxon>Sunxiuqinia</taxon>
    </lineage>
</organism>
<dbReference type="PANTHER" id="PTHR35145:SF1">
    <property type="entry name" value="CYTOPLASMIC PROTEIN"/>
    <property type="match status" value="1"/>
</dbReference>
<dbReference type="Gene3D" id="3.90.1150.30">
    <property type="match status" value="1"/>
</dbReference>
<evidence type="ECO:0008006" key="3">
    <source>
        <dbReference type="Google" id="ProtNLM"/>
    </source>
</evidence>
<gene>
    <name evidence="1" type="ORF">NC99_28360</name>
</gene>
<dbReference type="AlphaFoldDB" id="A0A0L8V7G6"/>
<name>A0A0L8V7G6_9BACT</name>
<dbReference type="PANTHER" id="PTHR35145">
    <property type="entry name" value="CYTOPLASMIC PROTEIN-RELATED"/>
    <property type="match status" value="1"/>
</dbReference>
<protein>
    <recommendedName>
        <fullName evidence="3">MmcQ-like protein</fullName>
    </recommendedName>
</protein>
<dbReference type="EMBL" id="LGIA01000164">
    <property type="protein sequence ID" value="KOH44389.1"/>
    <property type="molecule type" value="Genomic_DNA"/>
</dbReference>